<dbReference type="AlphaFoldDB" id="A0AAD9S8A0"/>
<dbReference type="Pfam" id="PF08546">
    <property type="entry name" value="ApbA_C"/>
    <property type="match status" value="1"/>
</dbReference>
<dbReference type="FunFam" id="1.10.1040.10:FF:000017">
    <property type="entry name" value="2-dehydropantoate 2-reductase"/>
    <property type="match status" value="1"/>
</dbReference>
<name>A0AAD9S8A0_PHOAM</name>
<dbReference type="PANTHER" id="PTHR21708:SF30">
    <property type="entry name" value="2-DEHYDROPANTOATE 2-REDUCTASE-RELATED"/>
    <property type="match status" value="1"/>
</dbReference>
<evidence type="ECO:0000313" key="2">
    <source>
        <dbReference type="EMBL" id="KAK2599678.1"/>
    </source>
</evidence>
<gene>
    <name evidence="2" type="ORF">N8I77_011412</name>
</gene>
<protein>
    <recommendedName>
        <fullName evidence="1">Ketopantoate reductase C-terminal domain-containing protein</fullName>
    </recommendedName>
</protein>
<dbReference type="InterPro" id="IPR013752">
    <property type="entry name" value="KPA_reductase"/>
</dbReference>
<evidence type="ECO:0000313" key="3">
    <source>
        <dbReference type="Proteomes" id="UP001265746"/>
    </source>
</evidence>
<organism evidence="2 3">
    <name type="scientific">Phomopsis amygdali</name>
    <name type="common">Fusicoccum amygdali</name>
    <dbReference type="NCBI Taxonomy" id="1214568"/>
    <lineage>
        <taxon>Eukaryota</taxon>
        <taxon>Fungi</taxon>
        <taxon>Dikarya</taxon>
        <taxon>Ascomycota</taxon>
        <taxon>Pezizomycotina</taxon>
        <taxon>Sordariomycetes</taxon>
        <taxon>Sordariomycetidae</taxon>
        <taxon>Diaporthales</taxon>
        <taxon>Diaporthaceae</taxon>
        <taxon>Diaporthe</taxon>
    </lineage>
</organism>
<dbReference type="InterPro" id="IPR008927">
    <property type="entry name" value="6-PGluconate_DH-like_C_sf"/>
</dbReference>
<dbReference type="SUPFAM" id="SSF48179">
    <property type="entry name" value="6-phosphogluconate dehydrogenase C-terminal domain-like"/>
    <property type="match status" value="1"/>
</dbReference>
<evidence type="ECO:0000259" key="1">
    <source>
        <dbReference type="Pfam" id="PF08546"/>
    </source>
</evidence>
<keyword evidence="3" id="KW-1185">Reference proteome</keyword>
<dbReference type="GO" id="GO:0005737">
    <property type="term" value="C:cytoplasm"/>
    <property type="evidence" value="ECO:0007669"/>
    <property type="project" value="TreeGrafter"/>
</dbReference>
<reference evidence="2" key="1">
    <citation type="submission" date="2023-06" db="EMBL/GenBank/DDBJ databases">
        <authorList>
            <person name="Noh H."/>
        </authorList>
    </citation>
    <scope>NUCLEOTIDE SEQUENCE</scope>
    <source>
        <strain evidence="2">DUCC20226</strain>
    </source>
</reference>
<proteinExistence type="predicted"/>
<dbReference type="EMBL" id="JAUJFL010000007">
    <property type="protein sequence ID" value="KAK2599678.1"/>
    <property type="molecule type" value="Genomic_DNA"/>
</dbReference>
<dbReference type="InterPro" id="IPR013328">
    <property type="entry name" value="6PGD_dom2"/>
</dbReference>
<dbReference type="Gene3D" id="1.10.1040.10">
    <property type="entry name" value="N-(1-d-carboxylethyl)-l-norvaline Dehydrogenase, domain 2"/>
    <property type="match status" value="1"/>
</dbReference>
<sequence>MEIYNPTGKLELTFEPNVLKTRWRKLVYNASFNTVATVLQMDTSRMRMSVFVVDELLKPIMREIIAAANAAGCDLDPNLPDTVIYNDGLEDYFHPSMMQDIEKGNYFEAEVICGEPLREAGALGVPTPTLKVMYSLLKALQLKTKEAKGAWKPHWADGNPYGEKR</sequence>
<feature type="domain" description="Ketopantoate reductase C-terminal" evidence="1">
    <location>
        <begin position="17"/>
        <end position="141"/>
    </location>
</feature>
<accession>A0AAD9S8A0</accession>
<dbReference type="PANTHER" id="PTHR21708">
    <property type="entry name" value="PROBABLE 2-DEHYDROPANTOATE 2-REDUCTASE"/>
    <property type="match status" value="1"/>
</dbReference>
<dbReference type="InterPro" id="IPR051402">
    <property type="entry name" value="KPR-Related"/>
</dbReference>
<dbReference type="Proteomes" id="UP001265746">
    <property type="component" value="Unassembled WGS sequence"/>
</dbReference>
<comment type="caution">
    <text evidence="2">The sequence shown here is derived from an EMBL/GenBank/DDBJ whole genome shotgun (WGS) entry which is preliminary data.</text>
</comment>